<dbReference type="Gene3D" id="1.25.40.10">
    <property type="entry name" value="Tetratricopeptide repeat domain"/>
    <property type="match status" value="1"/>
</dbReference>
<name>A0ABP7P4W0_9GAMM</name>
<evidence type="ECO:0000313" key="3">
    <source>
        <dbReference type="Proteomes" id="UP001501337"/>
    </source>
</evidence>
<feature type="repeat" description="TPR" evidence="1">
    <location>
        <begin position="127"/>
        <end position="160"/>
    </location>
</feature>
<dbReference type="InterPro" id="IPR011990">
    <property type="entry name" value="TPR-like_helical_dom_sf"/>
</dbReference>
<keyword evidence="1" id="KW-0802">TPR repeat</keyword>
<keyword evidence="3" id="KW-1185">Reference proteome</keyword>
<dbReference type="Pfam" id="PF13414">
    <property type="entry name" value="TPR_11"/>
    <property type="match status" value="1"/>
</dbReference>
<organism evidence="2 3">
    <name type="scientific">Allohahella marinimesophila</name>
    <dbReference type="NCBI Taxonomy" id="1054972"/>
    <lineage>
        <taxon>Bacteria</taxon>
        <taxon>Pseudomonadati</taxon>
        <taxon>Pseudomonadota</taxon>
        <taxon>Gammaproteobacteria</taxon>
        <taxon>Oceanospirillales</taxon>
        <taxon>Hahellaceae</taxon>
        <taxon>Allohahella</taxon>
    </lineage>
</organism>
<protein>
    <submittedName>
        <fullName evidence="2">Type 4a pilus biogenesis protein PilF</fullName>
    </submittedName>
</protein>
<evidence type="ECO:0000256" key="1">
    <source>
        <dbReference type="PROSITE-ProRule" id="PRU00339"/>
    </source>
</evidence>
<sequence length="245" mass="27677">MTSACVTTTTGPYTANKSTDKAAEQYVALGITYLQEGNLELATARTKRALELRPDYAEGLAVMGLIYQTQEEFALAEQHYKDALSADNDFTRGRTYLASLYYKQRKLDSALAEFETAAKDIRYPGRSQVFENIGLIKFQQGRIEESIAAYRRSLTLNRDQPSLYLKLAELFASLQDYQQANKYYENFRESVRAGVLLHTPASLELGIDLARRSGDDDTVSSLKLVLRNLYPNSPENQRELARENS</sequence>
<dbReference type="PROSITE" id="PS50005">
    <property type="entry name" value="TPR"/>
    <property type="match status" value="2"/>
</dbReference>
<gene>
    <name evidence="2" type="primary">pilF</name>
    <name evidence="2" type="ORF">GCM10022278_17410</name>
</gene>
<feature type="repeat" description="TPR" evidence="1">
    <location>
        <begin position="23"/>
        <end position="56"/>
    </location>
</feature>
<dbReference type="Pfam" id="PF13432">
    <property type="entry name" value="TPR_16"/>
    <property type="match status" value="1"/>
</dbReference>
<reference evidence="3" key="1">
    <citation type="journal article" date="2019" name="Int. J. Syst. Evol. Microbiol.">
        <title>The Global Catalogue of Microorganisms (GCM) 10K type strain sequencing project: providing services to taxonomists for standard genome sequencing and annotation.</title>
        <authorList>
            <consortium name="The Broad Institute Genomics Platform"/>
            <consortium name="The Broad Institute Genome Sequencing Center for Infectious Disease"/>
            <person name="Wu L."/>
            <person name="Ma J."/>
        </authorList>
    </citation>
    <scope>NUCLEOTIDE SEQUENCE [LARGE SCALE GENOMIC DNA]</scope>
    <source>
        <strain evidence="3">JCM 17555</strain>
    </source>
</reference>
<dbReference type="InterPro" id="IPR019734">
    <property type="entry name" value="TPR_rpt"/>
</dbReference>
<accession>A0ABP7P4W0</accession>
<comment type="caution">
    <text evidence="2">The sequence shown here is derived from an EMBL/GenBank/DDBJ whole genome shotgun (WGS) entry which is preliminary data.</text>
</comment>
<dbReference type="Proteomes" id="UP001501337">
    <property type="component" value="Unassembled WGS sequence"/>
</dbReference>
<dbReference type="PANTHER" id="PTHR12558:SF44">
    <property type="entry name" value="TETRATRICOPEPTIDE REPEAT-CONTAINING PROTEIN"/>
    <property type="match status" value="1"/>
</dbReference>
<evidence type="ECO:0000313" key="2">
    <source>
        <dbReference type="EMBL" id="GAA3959692.1"/>
    </source>
</evidence>
<proteinExistence type="predicted"/>
<dbReference type="SMART" id="SM00028">
    <property type="entry name" value="TPR"/>
    <property type="match status" value="4"/>
</dbReference>
<dbReference type="PROSITE" id="PS50293">
    <property type="entry name" value="TPR_REGION"/>
    <property type="match status" value="1"/>
</dbReference>
<dbReference type="EMBL" id="BAABBO010000007">
    <property type="protein sequence ID" value="GAA3959692.1"/>
    <property type="molecule type" value="Genomic_DNA"/>
</dbReference>
<dbReference type="SUPFAM" id="SSF48452">
    <property type="entry name" value="TPR-like"/>
    <property type="match status" value="1"/>
</dbReference>
<dbReference type="PANTHER" id="PTHR12558">
    <property type="entry name" value="CELL DIVISION CYCLE 16,23,27"/>
    <property type="match status" value="1"/>
</dbReference>